<dbReference type="AlphaFoldDB" id="A0A178YES0"/>
<organism evidence="1 2">
    <name type="scientific">Sinorhizobium saheli</name>
    <dbReference type="NCBI Taxonomy" id="36856"/>
    <lineage>
        <taxon>Bacteria</taxon>
        <taxon>Pseudomonadati</taxon>
        <taxon>Pseudomonadota</taxon>
        <taxon>Alphaproteobacteria</taxon>
        <taxon>Hyphomicrobiales</taxon>
        <taxon>Rhizobiaceae</taxon>
        <taxon>Sinorhizobium/Ensifer group</taxon>
        <taxon>Sinorhizobium</taxon>
    </lineage>
</organism>
<keyword evidence="2" id="KW-1185">Reference proteome</keyword>
<comment type="caution">
    <text evidence="1">The sequence shown here is derived from an EMBL/GenBank/DDBJ whole genome shotgun (WGS) entry which is preliminary data.</text>
</comment>
<dbReference type="EMBL" id="LNQB01000070">
    <property type="protein sequence ID" value="OAP45862.1"/>
    <property type="molecule type" value="Genomic_DNA"/>
</dbReference>
<dbReference type="RefSeq" id="WP_066873360.1">
    <property type="nucleotide sequence ID" value="NZ_LNQB01000070.1"/>
</dbReference>
<proteinExistence type="predicted"/>
<evidence type="ECO:0000313" key="1">
    <source>
        <dbReference type="EMBL" id="OAP45862.1"/>
    </source>
</evidence>
<accession>A0A178YES0</accession>
<name>A0A178YES0_SINSA</name>
<reference evidence="1 2" key="1">
    <citation type="submission" date="2015-11" db="EMBL/GenBank/DDBJ databases">
        <title>Ensifer anhuiense sp. nov., an effective nitrogen fixation bacterium with Glycine soja.</title>
        <authorList>
            <person name="Yan H."/>
            <person name="Chen W."/>
        </authorList>
    </citation>
    <scope>NUCLEOTIDE SEQUENCE [LARGE SCALE GENOMIC DNA]</scope>
    <source>
        <strain evidence="1 2">LMG 7837</strain>
    </source>
</reference>
<gene>
    <name evidence="1" type="ORF">ATB98_04155</name>
</gene>
<protein>
    <submittedName>
        <fullName evidence="1">Uncharacterized protein</fullName>
    </submittedName>
</protein>
<sequence length="224" mass="24976">MPAVSDLSYEDWLEHAFGHAIRPHGYAWFFDEDPPWWDPEPPVAIDYLTRLFSTTERSLAYFSDAQIAQGFTYLLSTSASGDNGWFYKTATSTAARLACVEAIEHVFADLFAPRCAAVLGHRDEPGAAPLNMVCYMWWDEFPCLALPEDPVHDLLHKAAIDVMRRTLRLDSIACQEAALHGLGHWARQRPGEVAAAVDAFLEDGRGKRAEIVSYARSARCGCVL</sequence>
<dbReference type="Proteomes" id="UP000078507">
    <property type="component" value="Unassembled WGS sequence"/>
</dbReference>
<dbReference type="OrthoDB" id="7631126at2"/>
<evidence type="ECO:0000313" key="2">
    <source>
        <dbReference type="Proteomes" id="UP000078507"/>
    </source>
</evidence>